<reference evidence="1 2" key="1">
    <citation type="submission" date="2013-11" db="EMBL/GenBank/DDBJ databases">
        <title>Genome sequencing of Stegodyphus mimosarum.</title>
        <authorList>
            <person name="Bechsgaard J."/>
        </authorList>
    </citation>
    <scope>NUCLEOTIDE SEQUENCE [LARGE SCALE GENOMIC DNA]</scope>
</reference>
<dbReference type="AlphaFoldDB" id="A0A087U5E7"/>
<sequence length="60" mass="7261">MNRLRQITWRESSEQIFMQPRKPHNSSYFPPFLIVKIVGQQRIPKLFTQMFTSIRFTSIC</sequence>
<keyword evidence="2" id="KW-1185">Reference proteome</keyword>
<gene>
    <name evidence="1" type="ORF">X975_10949</name>
</gene>
<evidence type="ECO:0000313" key="2">
    <source>
        <dbReference type="Proteomes" id="UP000054359"/>
    </source>
</evidence>
<dbReference type="EMBL" id="KK118265">
    <property type="protein sequence ID" value="KFM72586.1"/>
    <property type="molecule type" value="Genomic_DNA"/>
</dbReference>
<dbReference type="Proteomes" id="UP000054359">
    <property type="component" value="Unassembled WGS sequence"/>
</dbReference>
<feature type="non-terminal residue" evidence="1">
    <location>
        <position position="60"/>
    </location>
</feature>
<name>A0A087U5E7_STEMI</name>
<organism evidence="1 2">
    <name type="scientific">Stegodyphus mimosarum</name>
    <name type="common">African social velvet spider</name>
    <dbReference type="NCBI Taxonomy" id="407821"/>
    <lineage>
        <taxon>Eukaryota</taxon>
        <taxon>Metazoa</taxon>
        <taxon>Ecdysozoa</taxon>
        <taxon>Arthropoda</taxon>
        <taxon>Chelicerata</taxon>
        <taxon>Arachnida</taxon>
        <taxon>Araneae</taxon>
        <taxon>Araneomorphae</taxon>
        <taxon>Entelegynae</taxon>
        <taxon>Eresoidea</taxon>
        <taxon>Eresidae</taxon>
        <taxon>Stegodyphus</taxon>
    </lineage>
</organism>
<proteinExistence type="predicted"/>
<protein>
    <submittedName>
        <fullName evidence="1">Uncharacterized protein</fullName>
    </submittedName>
</protein>
<evidence type="ECO:0000313" key="1">
    <source>
        <dbReference type="EMBL" id="KFM72586.1"/>
    </source>
</evidence>
<accession>A0A087U5E7</accession>